<name>A0A0K2SXB1_LEPSM</name>
<dbReference type="EMBL" id="HACA01000550">
    <property type="protein sequence ID" value="CDW17911.1"/>
    <property type="molecule type" value="Transcribed_RNA"/>
</dbReference>
<protein>
    <submittedName>
        <fullName evidence="1">Uncharacterized protein</fullName>
    </submittedName>
</protein>
<reference evidence="1" key="1">
    <citation type="submission" date="2014-05" db="EMBL/GenBank/DDBJ databases">
        <authorList>
            <person name="Chronopoulou M."/>
        </authorList>
    </citation>
    <scope>NUCLEOTIDE SEQUENCE</scope>
    <source>
        <tissue evidence="1">Whole organism</tissue>
    </source>
</reference>
<sequence>MRAYVRDLGVSHQTVPRALKKVGGKNHVMVKRPLGMEETHLRRCKILF</sequence>
<proteinExistence type="predicted"/>
<dbReference type="AlphaFoldDB" id="A0A0K2SXB1"/>
<organism evidence="1">
    <name type="scientific">Lepeophtheirus salmonis</name>
    <name type="common">Salmon louse</name>
    <name type="synonym">Caligus salmonis</name>
    <dbReference type="NCBI Taxonomy" id="72036"/>
    <lineage>
        <taxon>Eukaryota</taxon>
        <taxon>Metazoa</taxon>
        <taxon>Ecdysozoa</taxon>
        <taxon>Arthropoda</taxon>
        <taxon>Crustacea</taxon>
        <taxon>Multicrustacea</taxon>
        <taxon>Hexanauplia</taxon>
        <taxon>Copepoda</taxon>
        <taxon>Siphonostomatoida</taxon>
        <taxon>Caligidae</taxon>
        <taxon>Lepeophtheirus</taxon>
    </lineage>
</organism>
<accession>A0A0K2SXB1</accession>
<evidence type="ECO:0000313" key="1">
    <source>
        <dbReference type="EMBL" id="CDW17911.1"/>
    </source>
</evidence>